<dbReference type="SUPFAM" id="SSF48403">
    <property type="entry name" value="Ankyrin repeat"/>
    <property type="match status" value="1"/>
</dbReference>
<evidence type="ECO:0000256" key="3">
    <source>
        <dbReference type="PROSITE-ProRule" id="PRU00023"/>
    </source>
</evidence>
<evidence type="ECO:0000313" key="4">
    <source>
        <dbReference type="EMBL" id="CAK7897722.1"/>
    </source>
</evidence>
<keyword evidence="1" id="KW-0677">Repeat</keyword>
<reference evidence="4 5" key="1">
    <citation type="submission" date="2024-01" db="EMBL/GenBank/DDBJ databases">
        <authorList>
            <consortium name="Genoscope - CEA"/>
            <person name="William W."/>
        </authorList>
    </citation>
    <scope>NUCLEOTIDE SEQUENCE [LARGE SCALE GENOMIC DNA]</scope>
    <source>
        <strain evidence="4 5">29B2s-10</strain>
    </source>
</reference>
<evidence type="ECO:0000313" key="5">
    <source>
        <dbReference type="Proteomes" id="UP001497600"/>
    </source>
</evidence>
<dbReference type="PRINTS" id="PR01415">
    <property type="entry name" value="ANKYRIN"/>
</dbReference>
<proteinExistence type="predicted"/>
<accession>A0ABP0E9A0</accession>
<gene>
    <name evidence="4" type="primary">NAS6</name>
    <name evidence="4" type="ORF">CAAN4_B11056</name>
</gene>
<dbReference type="Pfam" id="PF12796">
    <property type="entry name" value="Ank_2"/>
    <property type="match status" value="2"/>
</dbReference>
<sequence length="206" mass="22851">MTDKYAIQEAARDGKILTVEALLTENPKLIFSKDQDERTALHWACSSGHLNIVLSILKPRGKEIEIDDMLDSSGWSPVHIAASAGYEEIFDTLMSNNPQPDIDLPTNQGTAVIHLACSKKHYDIVKKSIETYKCKTRAKDKMGYTPLHRAASVGDFRIVELLLKSGVNVNATDKEDWTALMHAEAEGWTDVVELLKANGAEITKKD</sequence>
<feature type="repeat" description="ANK" evidence="3">
    <location>
        <begin position="36"/>
        <end position="69"/>
    </location>
</feature>
<feature type="repeat" description="ANK" evidence="3">
    <location>
        <begin position="142"/>
        <end position="174"/>
    </location>
</feature>
<evidence type="ECO:0000256" key="1">
    <source>
        <dbReference type="ARBA" id="ARBA00022737"/>
    </source>
</evidence>
<evidence type="ECO:0000256" key="2">
    <source>
        <dbReference type="ARBA" id="ARBA00023043"/>
    </source>
</evidence>
<dbReference type="PROSITE" id="PS50297">
    <property type="entry name" value="ANK_REP_REGION"/>
    <property type="match status" value="3"/>
</dbReference>
<dbReference type="Proteomes" id="UP001497600">
    <property type="component" value="Chromosome B"/>
</dbReference>
<dbReference type="InterPro" id="IPR036770">
    <property type="entry name" value="Ankyrin_rpt-contain_sf"/>
</dbReference>
<dbReference type="InterPro" id="IPR002110">
    <property type="entry name" value="Ankyrin_rpt"/>
</dbReference>
<keyword evidence="2 3" id="KW-0040">ANK repeat</keyword>
<dbReference type="EMBL" id="OZ004254">
    <property type="protein sequence ID" value="CAK7897722.1"/>
    <property type="molecule type" value="Genomic_DNA"/>
</dbReference>
<dbReference type="PROSITE" id="PS50088">
    <property type="entry name" value="ANK_REPEAT"/>
    <property type="match status" value="3"/>
</dbReference>
<dbReference type="SMART" id="SM00248">
    <property type="entry name" value="ANK"/>
    <property type="match status" value="6"/>
</dbReference>
<name>A0ABP0E9A0_9ASCO</name>
<keyword evidence="4" id="KW-0647">Proteasome</keyword>
<dbReference type="GO" id="GO:0000502">
    <property type="term" value="C:proteasome complex"/>
    <property type="evidence" value="ECO:0007669"/>
    <property type="project" value="UniProtKB-KW"/>
</dbReference>
<keyword evidence="5" id="KW-1185">Reference proteome</keyword>
<feature type="repeat" description="ANK" evidence="3">
    <location>
        <begin position="175"/>
        <end position="206"/>
    </location>
</feature>
<protein>
    <submittedName>
        <fullName evidence="4">Probable 26S proteasome regulatory subunit p28</fullName>
    </submittedName>
</protein>
<dbReference type="PANTHER" id="PTHR24171">
    <property type="entry name" value="ANKYRIN REPEAT DOMAIN-CONTAINING PROTEIN 39-RELATED"/>
    <property type="match status" value="1"/>
</dbReference>
<dbReference type="Gene3D" id="1.25.40.20">
    <property type="entry name" value="Ankyrin repeat-containing domain"/>
    <property type="match status" value="1"/>
</dbReference>
<organism evidence="4 5">
    <name type="scientific">[Candida] anglica</name>
    <dbReference type="NCBI Taxonomy" id="148631"/>
    <lineage>
        <taxon>Eukaryota</taxon>
        <taxon>Fungi</taxon>
        <taxon>Dikarya</taxon>
        <taxon>Ascomycota</taxon>
        <taxon>Saccharomycotina</taxon>
        <taxon>Pichiomycetes</taxon>
        <taxon>Debaryomycetaceae</taxon>
        <taxon>Kurtzmaniella</taxon>
    </lineage>
</organism>